<organism evidence="1 2">
    <name type="scientific">Ruminococcus turbiniformis</name>
    <dbReference type="NCBI Taxonomy" id="2881258"/>
    <lineage>
        <taxon>Bacteria</taxon>
        <taxon>Bacillati</taxon>
        <taxon>Bacillota</taxon>
        <taxon>Clostridia</taxon>
        <taxon>Eubacteriales</taxon>
        <taxon>Oscillospiraceae</taxon>
        <taxon>Ruminococcus</taxon>
    </lineage>
</organism>
<evidence type="ECO:0000313" key="2">
    <source>
        <dbReference type="Proteomes" id="UP001198151"/>
    </source>
</evidence>
<dbReference type="RefSeq" id="WP_227708815.1">
    <property type="nucleotide sequence ID" value="NZ_JAJEQX010000037.1"/>
</dbReference>
<protein>
    <recommendedName>
        <fullName evidence="3">DUF5348 domain-containing protein</fullName>
    </recommendedName>
</protein>
<comment type="caution">
    <text evidence="1">The sequence shown here is derived from an EMBL/GenBank/DDBJ whole genome shotgun (WGS) entry which is preliminary data.</text>
</comment>
<dbReference type="EMBL" id="JAJEQX010000037">
    <property type="protein sequence ID" value="MCC2255833.1"/>
    <property type="molecule type" value="Genomic_DNA"/>
</dbReference>
<dbReference type="Proteomes" id="UP001198151">
    <property type="component" value="Unassembled WGS sequence"/>
</dbReference>
<accession>A0ABS8G0Q8</accession>
<sequence>MITGVLNTGNDAGIYVKDEKRARNINLRSGQYLYLSVRDCWIPVIVRYSTQKQEWEFQNLENINVNGQKVMLKND</sequence>
<keyword evidence="2" id="KW-1185">Reference proteome</keyword>
<evidence type="ECO:0008006" key="3">
    <source>
        <dbReference type="Google" id="ProtNLM"/>
    </source>
</evidence>
<reference evidence="1 2" key="1">
    <citation type="submission" date="2021-10" db="EMBL/GenBank/DDBJ databases">
        <title>Anaerobic single-cell dispensing facilitates the cultivation of human gut bacteria.</title>
        <authorList>
            <person name="Afrizal A."/>
        </authorList>
    </citation>
    <scope>NUCLEOTIDE SEQUENCE [LARGE SCALE GENOMIC DNA]</scope>
    <source>
        <strain evidence="1 2">CLA-AA-H200</strain>
    </source>
</reference>
<evidence type="ECO:0000313" key="1">
    <source>
        <dbReference type="EMBL" id="MCC2255833.1"/>
    </source>
</evidence>
<gene>
    <name evidence="1" type="ORF">LKD70_15680</name>
</gene>
<proteinExistence type="predicted"/>
<name>A0ABS8G0Q8_9FIRM</name>